<evidence type="ECO:0000256" key="1">
    <source>
        <dbReference type="ARBA" id="ARBA00004651"/>
    </source>
</evidence>
<protein>
    <submittedName>
        <fullName evidence="9">Predicted arabinose efflux permease, MFS family</fullName>
    </submittedName>
</protein>
<dbReference type="PROSITE" id="PS50850">
    <property type="entry name" value="MFS"/>
    <property type="match status" value="1"/>
</dbReference>
<evidence type="ECO:0000256" key="6">
    <source>
        <dbReference type="ARBA" id="ARBA00023136"/>
    </source>
</evidence>
<feature type="transmembrane region" description="Helical" evidence="7">
    <location>
        <begin position="344"/>
        <end position="365"/>
    </location>
</feature>
<evidence type="ECO:0000256" key="5">
    <source>
        <dbReference type="ARBA" id="ARBA00022989"/>
    </source>
</evidence>
<dbReference type="InterPro" id="IPR036259">
    <property type="entry name" value="MFS_trans_sf"/>
</dbReference>
<feature type="transmembrane region" description="Helical" evidence="7">
    <location>
        <begin position="444"/>
        <end position="464"/>
    </location>
</feature>
<feature type="transmembrane region" description="Helical" evidence="7">
    <location>
        <begin position="411"/>
        <end position="438"/>
    </location>
</feature>
<dbReference type="InterPro" id="IPR011701">
    <property type="entry name" value="MFS"/>
</dbReference>
<evidence type="ECO:0000256" key="3">
    <source>
        <dbReference type="ARBA" id="ARBA00022475"/>
    </source>
</evidence>
<feature type="transmembrane region" description="Helical" evidence="7">
    <location>
        <begin position="371"/>
        <end position="390"/>
    </location>
</feature>
<feature type="transmembrane region" description="Helical" evidence="7">
    <location>
        <begin position="205"/>
        <end position="225"/>
    </location>
</feature>
<keyword evidence="6 7" id="KW-0472">Membrane</keyword>
<keyword evidence="10" id="KW-1185">Reference proteome</keyword>
<feature type="transmembrane region" description="Helical" evidence="7">
    <location>
        <begin position="53"/>
        <end position="74"/>
    </location>
</feature>
<feature type="transmembrane region" description="Helical" evidence="7">
    <location>
        <begin position="237"/>
        <end position="256"/>
    </location>
</feature>
<dbReference type="OrthoDB" id="7375466at2"/>
<evidence type="ECO:0000256" key="2">
    <source>
        <dbReference type="ARBA" id="ARBA00022448"/>
    </source>
</evidence>
<dbReference type="AlphaFoldDB" id="A0A1H6CXR1"/>
<dbReference type="InterPro" id="IPR020846">
    <property type="entry name" value="MFS_dom"/>
</dbReference>
<dbReference type="Gene3D" id="1.20.1250.20">
    <property type="entry name" value="MFS general substrate transporter like domains"/>
    <property type="match status" value="1"/>
</dbReference>
<gene>
    <name evidence="9" type="ORF">SAMN05444920_104471</name>
</gene>
<proteinExistence type="predicted"/>
<dbReference type="GO" id="GO:0022857">
    <property type="term" value="F:transmembrane transporter activity"/>
    <property type="evidence" value="ECO:0007669"/>
    <property type="project" value="InterPro"/>
</dbReference>
<comment type="subcellular location">
    <subcellularLocation>
        <location evidence="1">Cell membrane</location>
        <topology evidence="1">Multi-pass membrane protein</topology>
    </subcellularLocation>
</comment>
<evidence type="ECO:0000313" key="9">
    <source>
        <dbReference type="EMBL" id="SEG77305.1"/>
    </source>
</evidence>
<keyword evidence="3" id="KW-1003">Cell membrane</keyword>
<dbReference type="SUPFAM" id="SSF103473">
    <property type="entry name" value="MFS general substrate transporter"/>
    <property type="match status" value="1"/>
</dbReference>
<organism evidence="9 10">
    <name type="scientific">Nonomuraea solani</name>
    <dbReference type="NCBI Taxonomy" id="1144553"/>
    <lineage>
        <taxon>Bacteria</taxon>
        <taxon>Bacillati</taxon>
        <taxon>Actinomycetota</taxon>
        <taxon>Actinomycetes</taxon>
        <taxon>Streptosporangiales</taxon>
        <taxon>Streptosporangiaceae</taxon>
        <taxon>Nonomuraea</taxon>
    </lineage>
</organism>
<feature type="domain" description="Major facilitator superfamily (MFS) profile" evidence="8">
    <location>
        <begin position="19"/>
        <end position="467"/>
    </location>
</feature>
<dbReference type="RefSeq" id="WP_103956985.1">
    <property type="nucleotide sequence ID" value="NZ_FNVT01000004.1"/>
</dbReference>
<feature type="transmembrane region" description="Helical" evidence="7">
    <location>
        <begin position="86"/>
        <end position="104"/>
    </location>
</feature>
<feature type="transmembrane region" description="Helical" evidence="7">
    <location>
        <begin position="277"/>
        <end position="299"/>
    </location>
</feature>
<dbReference type="Gene3D" id="1.20.1720.10">
    <property type="entry name" value="Multidrug resistance protein D"/>
    <property type="match status" value="1"/>
</dbReference>
<dbReference type="PANTHER" id="PTHR42718:SF46">
    <property type="entry name" value="BLR6921 PROTEIN"/>
    <property type="match status" value="1"/>
</dbReference>
<feature type="transmembrane region" description="Helical" evidence="7">
    <location>
        <begin position="110"/>
        <end position="133"/>
    </location>
</feature>
<evidence type="ECO:0000259" key="8">
    <source>
        <dbReference type="PROSITE" id="PS50850"/>
    </source>
</evidence>
<dbReference type="CDD" id="cd17321">
    <property type="entry name" value="MFS_MMR_MDR_like"/>
    <property type="match status" value="1"/>
</dbReference>
<sequence>MPRSNRGFVVSVPARSWGVLIVLCGAIFLEGIDVAMLNVALPSIRADLGLSTGMLSGVVSAYVLGYGGFMLLGGRAADLLGRRRMFLFWLVVFLAFSGLGGFATEGWMLLLARFVTGVAAAFMTPAGLSLITTTFPEGRQRNRALLIYAGTAAGGFALGLVIGGLLTGFGWRWVFFAPVLLSLVILLAAIPLLKEPAGGRPPVQGFDVAGALSITGAMMLLAYGVVRLEHPADGWPLTVAAFAGGLALVAVFVAIERRSASPLVRLGLFRSAPLVRANLMAALLTASFFGFQFLITLYLQELRGWSTIQTGLALLAAAADVVLAPTLTPWLVNRFGNAKVVLGGLLSGLLAYALFLGVGLDWAYAAMLPSMLLIGLMFAFVYGPLTIVATDGIAEHEQGLAGGLINSSFQFGAALGLSMVTAVNVAALGTATGAAAGLEAMRTALAVPVAATLLAAIISITGLLRTRATTQPSEDRVPLNA</sequence>
<evidence type="ECO:0000313" key="10">
    <source>
        <dbReference type="Proteomes" id="UP000236732"/>
    </source>
</evidence>
<evidence type="ECO:0000256" key="7">
    <source>
        <dbReference type="SAM" id="Phobius"/>
    </source>
</evidence>
<keyword evidence="5 7" id="KW-1133">Transmembrane helix</keyword>
<keyword evidence="2" id="KW-0813">Transport</keyword>
<evidence type="ECO:0000256" key="4">
    <source>
        <dbReference type="ARBA" id="ARBA00022692"/>
    </source>
</evidence>
<reference evidence="9 10" key="1">
    <citation type="submission" date="2016-10" db="EMBL/GenBank/DDBJ databases">
        <authorList>
            <person name="de Groot N.N."/>
        </authorList>
    </citation>
    <scope>NUCLEOTIDE SEQUENCE [LARGE SCALE GENOMIC DNA]</scope>
    <source>
        <strain evidence="9 10">CGMCC 4.7037</strain>
    </source>
</reference>
<dbReference type="Proteomes" id="UP000236732">
    <property type="component" value="Unassembled WGS sequence"/>
</dbReference>
<feature type="transmembrane region" description="Helical" evidence="7">
    <location>
        <begin position="145"/>
        <end position="167"/>
    </location>
</feature>
<accession>A0A1H6CXR1</accession>
<feature type="transmembrane region" description="Helical" evidence="7">
    <location>
        <begin position="173"/>
        <end position="193"/>
    </location>
</feature>
<dbReference type="Pfam" id="PF07690">
    <property type="entry name" value="MFS_1"/>
    <property type="match status" value="1"/>
</dbReference>
<dbReference type="EMBL" id="FNVT01000004">
    <property type="protein sequence ID" value="SEG77305.1"/>
    <property type="molecule type" value="Genomic_DNA"/>
</dbReference>
<feature type="transmembrane region" description="Helical" evidence="7">
    <location>
        <begin position="311"/>
        <end position="332"/>
    </location>
</feature>
<dbReference type="PANTHER" id="PTHR42718">
    <property type="entry name" value="MAJOR FACILITATOR SUPERFAMILY MULTIDRUG TRANSPORTER MFSC"/>
    <property type="match status" value="1"/>
</dbReference>
<dbReference type="GO" id="GO:0005886">
    <property type="term" value="C:plasma membrane"/>
    <property type="evidence" value="ECO:0007669"/>
    <property type="project" value="UniProtKB-SubCell"/>
</dbReference>
<name>A0A1H6CXR1_9ACTN</name>
<keyword evidence="4 7" id="KW-0812">Transmembrane</keyword>